<evidence type="ECO:0000259" key="1">
    <source>
        <dbReference type="PROSITE" id="PS51462"/>
    </source>
</evidence>
<dbReference type="PROSITE" id="PS51462">
    <property type="entry name" value="NUDIX"/>
    <property type="match status" value="1"/>
</dbReference>
<dbReference type="InterPro" id="IPR000086">
    <property type="entry name" value="NUDIX_hydrolase_dom"/>
</dbReference>
<sequence length="310" mass="34612">MKSLLEILREHFLDVEHLEKFYRFCVQGSSQTFGHISPLLRQKIIWNPDHWEICDIERTLTLRGTSCETRNAIILTTLALPENMVVLGINSLSEDTFAVYNHDKHVVMQIPRNAAPLFGVLCYGVQLVAYELCPSATTTLLTPDSRVWVSRRSILKNYCPGLLDVTASGALEAGESPLDGILRESLEEASLSDTVLHGRLYPSGVLSYVGRGGGEYGEGHVFALPEIDFCYHVGLAPGVAPVPMDGEVKYFALLTVSEILGRLRRSEFTPSATCVLLDFFIKRGILCFENEPDYIEIVTRLHRGLHYPTL</sequence>
<accession>A0A177FJS8</accession>
<dbReference type="Proteomes" id="UP000077002">
    <property type="component" value="Unassembled WGS sequence"/>
</dbReference>
<comment type="caution">
    <text evidence="2">The sequence shown here is derived from an EMBL/GenBank/DDBJ whole genome shotgun (WGS) entry which is preliminary data.</text>
</comment>
<evidence type="ECO:0000313" key="3">
    <source>
        <dbReference type="Proteomes" id="UP000077002"/>
    </source>
</evidence>
<dbReference type="AlphaFoldDB" id="A0A177FJS8"/>
<proteinExistence type="predicted"/>
<dbReference type="Gene3D" id="3.90.79.10">
    <property type="entry name" value="Nucleoside Triphosphate Pyrophosphohydrolase"/>
    <property type="match status" value="1"/>
</dbReference>
<dbReference type="RefSeq" id="XP_022516460.1">
    <property type="nucleotide sequence ID" value="XM_022651487.1"/>
</dbReference>
<dbReference type="OrthoDB" id="10261522at2759"/>
<evidence type="ECO:0000313" key="2">
    <source>
        <dbReference type="EMBL" id="OAG44508.1"/>
    </source>
</evidence>
<dbReference type="SUPFAM" id="SSF55811">
    <property type="entry name" value="Nudix"/>
    <property type="match status" value="1"/>
</dbReference>
<keyword evidence="3" id="KW-1185">Reference proteome</keyword>
<gene>
    <name evidence="2" type="ORF">AYO21_01504</name>
</gene>
<dbReference type="InterPro" id="IPR015797">
    <property type="entry name" value="NUDIX_hydrolase-like_dom_sf"/>
</dbReference>
<dbReference type="GeneID" id="34596683"/>
<protein>
    <recommendedName>
        <fullName evidence="1">Nudix hydrolase domain-containing protein</fullName>
    </recommendedName>
</protein>
<organism evidence="2 3">
    <name type="scientific">Fonsecaea monophora</name>
    <dbReference type="NCBI Taxonomy" id="254056"/>
    <lineage>
        <taxon>Eukaryota</taxon>
        <taxon>Fungi</taxon>
        <taxon>Dikarya</taxon>
        <taxon>Ascomycota</taxon>
        <taxon>Pezizomycotina</taxon>
        <taxon>Eurotiomycetes</taxon>
        <taxon>Chaetothyriomycetidae</taxon>
        <taxon>Chaetothyriales</taxon>
        <taxon>Herpotrichiellaceae</taxon>
        <taxon>Fonsecaea</taxon>
    </lineage>
</organism>
<dbReference type="Pfam" id="PF00293">
    <property type="entry name" value="NUDIX"/>
    <property type="match status" value="1"/>
</dbReference>
<dbReference type="EMBL" id="LVKK01000005">
    <property type="protein sequence ID" value="OAG44508.1"/>
    <property type="molecule type" value="Genomic_DNA"/>
</dbReference>
<feature type="domain" description="Nudix hydrolase" evidence="1">
    <location>
        <begin position="131"/>
        <end position="276"/>
    </location>
</feature>
<name>A0A177FJS8_9EURO</name>
<reference evidence="2 3" key="1">
    <citation type="submission" date="2016-03" db="EMBL/GenBank/DDBJ databases">
        <title>Draft genome sequence of the Fonsecaea monophora CBS 269.37.</title>
        <authorList>
            <person name="Bombassaro A."/>
            <person name="Vinicius W.A."/>
            <person name="De Hoog S."/>
            <person name="Sun J."/>
            <person name="Souza E.M."/>
            <person name="Raittz R.T."/>
            <person name="Costa F."/>
            <person name="Leao A.C."/>
            <person name="Tadra-Sfeir M.Z."/>
            <person name="Baura V."/>
            <person name="Balsanelli E."/>
            <person name="Pedrosa F.O."/>
            <person name="Moreno L.F."/>
            <person name="Steffens M.B."/>
            <person name="Xi L."/>
            <person name="Bocca A.L."/>
            <person name="Felipe M.S."/>
            <person name="Teixeira M."/>
            <person name="Telles Filho F.Q."/>
            <person name="Azevedo C.M."/>
            <person name="Gomes R."/>
            <person name="Vicente V.A."/>
        </authorList>
    </citation>
    <scope>NUCLEOTIDE SEQUENCE [LARGE SCALE GENOMIC DNA]</scope>
    <source>
        <strain evidence="2 3">CBS 269.37</strain>
    </source>
</reference>